<gene>
    <name evidence="2" type="ORF">G8759_11815</name>
</gene>
<name>A0A6G9ALV2_9BACT</name>
<dbReference type="Gene3D" id="3.10.450.50">
    <property type="match status" value="1"/>
</dbReference>
<dbReference type="KEGG" id="spib:G8759_11815"/>
<accession>A0A6G9ALV2</accession>
<keyword evidence="3" id="KW-1185">Reference proteome</keyword>
<feature type="domain" description="SnoaL-like" evidence="1">
    <location>
        <begin position="11"/>
        <end position="100"/>
    </location>
</feature>
<organism evidence="2 3">
    <name type="scientific">Spirosoma aureum</name>
    <dbReference type="NCBI Taxonomy" id="2692134"/>
    <lineage>
        <taxon>Bacteria</taxon>
        <taxon>Pseudomonadati</taxon>
        <taxon>Bacteroidota</taxon>
        <taxon>Cytophagia</taxon>
        <taxon>Cytophagales</taxon>
        <taxon>Cytophagaceae</taxon>
        <taxon>Spirosoma</taxon>
    </lineage>
</organism>
<dbReference type="RefSeq" id="WP_167208162.1">
    <property type="nucleotide sequence ID" value="NZ_CP050063.1"/>
</dbReference>
<dbReference type="InterPro" id="IPR032710">
    <property type="entry name" value="NTF2-like_dom_sf"/>
</dbReference>
<dbReference type="EMBL" id="CP050063">
    <property type="protein sequence ID" value="QIP13265.1"/>
    <property type="molecule type" value="Genomic_DNA"/>
</dbReference>
<evidence type="ECO:0000259" key="1">
    <source>
        <dbReference type="Pfam" id="PF12680"/>
    </source>
</evidence>
<dbReference type="Proteomes" id="UP000501802">
    <property type="component" value="Chromosome"/>
</dbReference>
<evidence type="ECO:0000313" key="2">
    <source>
        <dbReference type="EMBL" id="QIP13265.1"/>
    </source>
</evidence>
<dbReference type="Pfam" id="PF12680">
    <property type="entry name" value="SnoaL_2"/>
    <property type="match status" value="1"/>
</dbReference>
<dbReference type="AlphaFoldDB" id="A0A6G9ALV2"/>
<reference evidence="2 3" key="1">
    <citation type="submission" date="2020-03" db="EMBL/GenBank/DDBJ databases">
        <authorList>
            <person name="Kim M.K."/>
        </authorList>
    </citation>
    <scope>NUCLEOTIDE SEQUENCE [LARGE SCALE GENOMIC DNA]</scope>
    <source>
        <strain evidence="2 3">BT328</strain>
    </source>
</reference>
<sequence length="118" mass="13449">MASKTGVKEVVSAFITALNNENFDEARKRISDDLTFVGVLGTRQGGDTYIEDMKKMRLKYTIQKVFVDEQDVCLWYEIDMSGVKVLSSGWYQVENEKITQFKVLFDPRPVLEAAAKKS</sequence>
<proteinExistence type="predicted"/>
<evidence type="ECO:0000313" key="3">
    <source>
        <dbReference type="Proteomes" id="UP000501802"/>
    </source>
</evidence>
<dbReference type="InterPro" id="IPR037401">
    <property type="entry name" value="SnoaL-like"/>
</dbReference>
<protein>
    <submittedName>
        <fullName evidence="2">Nuclear transport factor 2 family protein</fullName>
    </submittedName>
</protein>
<dbReference type="SUPFAM" id="SSF54427">
    <property type="entry name" value="NTF2-like"/>
    <property type="match status" value="1"/>
</dbReference>